<evidence type="ECO:0000256" key="5">
    <source>
        <dbReference type="ARBA" id="ARBA00022741"/>
    </source>
</evidence>
<dbReference type="Gene3D" id="3.30.200.20">
    <property type="entry name" value="Phosphorylase Kinase, domain 1"/>
    <property type="match status" value="1"/>
</dbReference>
<comment type="caution">
    <text evidence="12">The sequence shown here is derived from an EMBL/GenBank/DDBJ whole genome shotgun (WGS) entry which is preliminary data.</text>
</comment>
<dbReference type="Gene3D" id="1.10.510.10">
    <property type="entry name" value="Transferase(Phosphotransferase) domain 1"/>
    <property type="match status" value="1"/>
</dbReference>
<feature type="compositionally biased region" description="Acidic residues" evidence="10">
    <location>
        <begin position="349"/>
        <end position="358"/>
    </location>
</feature>
<reference evidence="12" key="1">
    <citation type="submission" date="2021-02" db="EMBL/GenBank/DDBJ databases">
        <authorList>
            <person name="Nowell W R."/>
        </authorList>
    </citation>
    <scope>NUCLEOTIDE SEQUENCE</scope>
</reference>
<protein>
    <recommendedName>
        <fullName evidence="2">non-specific serine/threonine protein kinase</fullName>
        <ecNumber evidence="2">2.7.11.1</ecNumber>
    </recommendedName>
</protein>
<feature type="region of interest" description="Disordered" evidence="10">
    <location>
        <begin position="551"/>
        <end position="574"/>
    </location>
</feature>
<evidence type="ECO:0000256" key="6">
    <source>
        <dbReference type="ARBA" id="ARBA00022777"/>
    </source>
</evidence>
<evidence type="ECO:0000256" key="4">
    <source>
        <dbReference type="ARBA" id="ARBA00022679"/>
    </source>
</evidence>
<evidence type="ECO:0000256" key="8">
    <source>
        <dbReference type="ARBA" id="ARBA00047899"/>
    </source>
</evidence>
<dbReference type="InterPro" id="IPR001245">
    <property type="entry name" value="Ser-Thr/Tyr_kinase_cat_dom"/>
</dbReference>
<dbReference type="InterPro" id="IPR000719">
    <property type="entry name" value="Prot_kinase_dom"/>
</dbReference>
<evidence type="ECO:0000256" key="1">
    <source>
        <dbReference type="ARBA" id="ARBA00010886"/>
    </source>
</evidence>
<dbReference type="PRINTS" id="PR00109">
    <property type="entry name" value="TYRKINASE"/>
</dbReference>
<evidence type="ECO:0000256" key="9">
    <source>
        <dbReference type="ARBA" id="ARBA00048679"/>
    </source>
</evidence>
<dbReference type="PROSITE" id="PS00108">
    <property type="entry name" value="PROTEIN_KINASE_ST"/>
    <property type="match status" value="1"/>
</dbReference>
<dbReference type="PROSITE" id="PS50011">
    <property type="entry name" value="PROTEIN_KINASE_DOM"/>
    <property type="match status" value="1"/>
</dbReference>
<feature type="compositionally biased region" description="Polar residues" evidence="10">
    <location>
        <begin position="564"/>
        <end position="574"/>
    </location>
</feature>
<comment type="catalytic activity">
    <reaction evidence="9">
        <text>L-seryl-[protein] + ATP = O-phospho-L-seryl-[protein] + ADP + H(+)</text>
        <dbReference type="Rhea" id="RHEA:17989"/>
        <dbReference type="Rhea" id="RHEA-COMP:9863"/>
        <dbReference type="Rhea" id="RHEA-COMP:11604"/>
        <dbReference type="ChEBI" id="CHEBI:15378"/>
        <dbReference type="ChEBI" id="CHEBI:29999"/>
        <dbReference type="ChEBI" id="CHEBI:30616"/>
        <dbReference type="ChEBI" id="CHEBI:83421"/>
        <dbReference type="ChEBI" id="CHEBI:456216"/>
        <dbReference type="EC" id="2.7.11.1"/>
    </reaction>
</comment>
<evidence type="ECO:0000256" key="3">
    <source>
        <dbReference type="ARBA" id="ARBA00022527"/>
    </source>
</evidence>
<dbReference type="InterPro" id="IPR051131">
    <property type="entry name" value="NEK_Ser/Thr_kinase_NIMA"/>
</dbReference>
<keyword evidence="4" id="KW-0808">Transferase</keyword>
<feature type="region of interest" description="Disordered" evidence="10">
    <location>
        <begin position="349"/>
        <end position="373"/>
    </location>
</feature>
<sequence>MTENEEPQIFKKRYKIVKKLGAGNFGTAYLVTDLEVRNEPKVLKVVRLGEMDADQTVDSVREAELLSNLHNEYIVKFYESFLENDYLCIVTEFCEGGDLDQRFKQLQKENRTLEEDQAVEWLIQILIAVQYMHKSRILHRDLKARNIFLKSNKVKIGDFGISRILVGTMDVASTFTGTPYYMSPEVMKHDGYESKSDIWSVGCLLYEMCTYQHAFDGKGLMNVIYKVVEGQPPELPKTYSKELNDLSKKMFAKDPKQRPSAAELLQSTFILQHRQRIQMNAPLETTISGNRRLKDIHTRLQSPINYGEMQKQNWSLSSPNHTIKVEDVDDDNDVQLGNNTFYKCNLKTEEEEDDDEEQQQQQQTLKEGMTQKTAKQTMIERKLHQADARAKEFTQAVRSQTLQAAQSRQMMRDSTISGSMKQPWPSPSIIDNNKEQARSKLAQTYNSHNRKPNQYTNDETYAVRSPADRLNNFNKSLRTKTTDDRPITPMRGTYRQIADQFGDEDGLPIDPTLTNQYYEAYNDFEKEDDFSPTREQHEKEFYEQVCRSFNGQERKNDRRRVMSASKSSTMNSLSRTIDERFTANQIRPS</sequence>
<dbReference type="PANTHER" id="PTHR44899">
    <property type="entry name" value="CAMK FAMILY PROTEIN KINASE"/>
    <property type="match status" value="1"/>
</dbReference>
<evidence type="ECO:0000256" key="7">
    <source>
        <dbReference type="ARBA" id="ARBA00022840"/>
    </source>
</evidence>
<dbReference type="EMBL" id="CAJOBG010000979">
    <property type="protein sequence ID" value="CAF3879945.1"/>
    <property type="molecule type" value="Genomic_DNA"/>
</dbReference>
<evidence type="ECO:0000256" key="10">
    <source>
        <dbReference type="SAM" id="MobiDB-lite"/>
    </source>
</evidence>
<gene>
    <name evidence="12" type="ORF">OVN521_LOCUS8406</name>
</gene>
<dbReference type="GO" id="GO:0004674">
    <property type="term" value="F:protein serine/threonine kinase activity"/>
    <property type="evidence" value="ECO:0007669"/>
    <property type="project" value="UniProtKB-KW"/>
</dbReference>
<dbReference type="InterPro" id="IPR008271">
    <property type="entry name" value="Ser/Thr_kinase_AS"/>
</dbReference>
<organism evidence="12 13">
    <name type="scientific">Rotaria magnacalcarata</name>
    <dbReference type="NCBI Taxonomy" id="392030"/>
    <lineage>
        <taxon>Eukaryota</taxon>
        <taxon>Metazoa</taxon>
        <taxon>Spiralia</taxon>
        <taxon>Gnathifera</taxon>
        <taxon>Rotifera</taxon>
        <taxon>Eurotatoria</taxon>
        <taxon>Bdelloidea</taxon>
        <taxon>Philodinida</taxon>
        <taxon>Philodinidae</taxon>
        <taxon>Rotaria</taxon>
    </lineage>
</organism>
<dbReference type="InterPro" id="IPR011009">
    <property type="entry name" value="Kinase-like_dom_sf"/>
</dbReference>
<keyword evidence="3" id="KW-0723">Serine/threonine-protein kinase</keyword>
<dbReference type="GO" id="GO:0005524">
    <property type="term" value="F:ATP binding"/>
    <property type="evidence" value="ECO:0007669"/>
    <property type="project" value="UniProtKB-KW"/>
</dbReference>
<comment type="catalytic activity">
    <reaction evidence="8">
        <text>L-threonyl-[protein] + ATP = O-phospho-L-threonyl-[protein] + ADP + H(+)</text>
        <dbReference type="Rhea" id="RHEA:46608"/>
        <dbReference type="Rhea" id="RHEA-COMP:11060"/>
        <dbReference type="Rhea" id="RHEA-COMP:11605"/>
        <dbReference type="ChEBI" id="CHEBI:15378"/>
        <dbReference type="ChEBI" id="CHEBI:30013"/>
        <dbReference type="ChEBI" id="CHEBI:30616"/>
        <dbReference type="ChEBI" id="CHEBI:61977"/>
        <dbReference type="ChEBI" id="CHEBI:456216"/>
        <dbReference type="EC" id="2.7.11.1"/>
    </reaction>
</comment>
<evidence type="ECO:0000313" key="13">
    <source>
        <dbReference type="Proteomes" id="UP000663866"/>
    </source>
</evidence>
<dbReference type="PANTHER" id="PTHR44899:SF8">
    <property type="entry name" value="NIMA-RELATED KINASE 11"/>
    <property type="match status" value="1"/>
</dbReference>
<dbReference type="AlphaFoldDB" id="A0A819GAD3"/>
<keyword evidence="13" id="KW-1185">Reference proteome</keyword>
<accession>A0A819GAD3</accession>
<evidence type="ECO:0000256" key="2">
    <source>
        <dbReference type="ARBA" id="ARBA00012513"/>
    </source>
</evidence>
<dbReference type="Pfam" id="PF00069">
    <property type="entry name" value="Pkinase"/>
    <property type="match status" value="1"/>
</dbReference>
<feature type="domain" description="Protein kinase" evidence="11">
    <location>
        <begin position="14"/>
        <end position="270"/>
    </location>
</feature>
<name>A0A819GAD3_9BILA</name>
<keyword evidence="5" id="KW-0547">Nucleotide-binding</keyword>
<feature type="non-terminal residue" evidence="12">
    <location>
        <position position="1"/>
    </location>
</feature>
<proteinExistence type="inferred from homology"/>
<evidence type="ECO:0000259" key="11">
    <source>
        <dbReference type="PROSITE" id="PS50011"/>
    </source>
</evidence>
<dbReference type="Proteomes" id="UP000663866">
    <property type="component" value="Unassembled WGS sequence"/>
</dbReference>
<dbReference type="EC" id="2.7.11.1" evidence="2"/>
<evidence type="ECO:0000313" key="12">
    <source>
        <dbReference type="EMBL" id="CAF3879945.1"/>
    </source>
</evidence>
<dbReference type="SUPFAM" id="SSF56112">
    <property type="entry name" value="Protein kinase-like (PK-like)"/>
    <property type="match status" value="1"/>
</dbReference>
<keyword evidence="7" id="KW-0067">ATP-binding</keyword>
<comment type="similarity">
    <text evidence="1">Belongs to the protein kinase superfamily. NEK Ser/Thr protein kinase family. NIMA subfamily.</text>
</comment>
<dbReference type="SMART" id="SM00220">
    <property type="entry name" value="S_TKc"/>
    <property type="match status" value="1"/>
</dbReference>
<keyword evidence="6" id="KW-0418">Kinase</keyword>